<dbReference type="Gene3D" id="1.10.600.10">
    <property type="entry name" value="Farnesyl Diphosphate Synthase"/>
    <property type="match status" value="3"/>
</dbReference>
<dbReference type="Proteomes" id="UP000467840">
    <property type="component" value="Chromosome 6"/>
</dbReference>
<evidence type="ECO:0000313" key="5">
    <source>
        <dbReference type="Proteomes" id="UP000467840"/>
    </source>
</evidence>
<dbReference type="SUPFAM" id="SSF48576">
    <property type="entry name" value="Terpenoid synthases"/>
    <property type="match status" value="3"/>
</dbReference>
<dbReference type="PANTHER" id="PTHR31225">
    <property type="entry name" value="OS04G0344100 PROTEIN-RELATED"/>
    <property type="match status" value="1"/>
</dbReference>
<dbReference type="GO" id="GO:0010333">
    <property type="term" value="F:terpene synthase activity"/>
    <property type="evidence" value="ECO:0007669"/>
    <property type="project" value="InterPro"/>
</dbReference>
<organism evidence="4 5">
    <name type="scientific">Hevea brasiliensis</name>
    <name type="common">Para rubber tree</name>
    <name type="synonym">Siphonia brasiliensis</name>
    <dbReference type="NCBI Taxonomy" id="3981"/>
    <lineage>
        <taxon>Eukaryota</taxon>
        <taxon>Viridiplantae</taxon>
        <taxon>Streptophyta</taxon>
        <taxon>Embryophyta</taxon>
        <taxon>Tracheophyta</taxon>
        <taxon>Spermatophyta</taxon>
        <taxon>Magnoliopsida</taxon>
        <taxon>eudicotyledons</taxon>
        <taxon>Gunneridae</taxon>
        <taxon>Pentapetalae</taxon>
        <taxon>rosids</taxon>
        <taxon>fabids</taxon>
        <taxon>Malpighiales</taxon>
        <taxon>Euphorbiaceae</taxon>
        <taxon>Crotonoideae</taxon>
        <taxon>Micrandreae</taxon>
        <taxon>Hevea</taxon>
    </lineage>
</organism>
<feature type="domain" description="Terpene synthase metal-binding" evidence="3">
    <location>
        <begin position="140"/>
        <end position="179"/>
    </location>
</feature>
<evidence type="ECO:0000259" key="3">
    <source>
        <dbReference type="Pfam" id="PF03936"/>
    </source>
</evidence>
<name>A0A6A6MWU7_HEVBR</name>
<proteinExistence type="predicted"/>
<accession>A0A6A6MWU7</accession>
<sequence>MESFLMAIGMIFEPQFSYCRRMTTKLIALLTAINDVYDMYGTMHELKLSTNVVQRWWRNTGLGQKLGFARDRIMESFLWSIGMIFEPQFSYCRRMIAKLFALLTTIDDIYDVYGTMDELELFTDAVQSGQIYVLIGGKVDKLKRGDVPKSIQCYMHETGASEAKARDHIRFLISETWKKMNKERVAHSPFSETFIDVAINLARMAHCMYQYRWAWDSGSGDQGPSSIIACATNFLYATFFSLSITIKMGQYSPPQCIFECKFLQNTWVNFAVAGSTVLSVEFLADKGSTDNNTSLNKQLNWMYSPFNTTWHNSKDCAKKHRRSLFLIGEIGANDYHYAFFQGKSVNDLKHMVPYVVKAIKDAVTVG</sequence>
<dbReference type="InterPro" id="IPR005630">
    <property type="entry name" value="Terpene_synthase_metal-bd"/>
</dbReference>
<dbReference type="AlphaFoldDB" id="A0A6A6MWU7"/>
<dbReference type="GO" id="GO:0016114">
    <property type="term" value="P:terpenoid biosynthetic process"/>
    <property type="evidence" value="ECO:0007669"/>
    <property type="project" value="InterPro"/>
</dbReference>
<feature type="domain" description="Terpene synthase metal-binding" evidence="3">
    <location>
        <begin position="1"/>
        <end position="56"/>
    </location>
</feature>
<protein>
    <recommendedName>
        <fullName evidence="3">Terpene synthase metal-binding domain-containing protein</fullName>
    </recommendedName>
</protein>
<dbReference type="InterPro" id="IPR050148">
    <property type="entry name" value="Terpene_synthase-like"/>
</dbReference>
<dbReference type="Gene3D" id="3.40.50.1110">
    <property type="entry name" value="SGNH hydrolase"/>
    <property type="match status" value="1"/>
</dbReference>
<comment type="caution">
    <text evidence="4">The sequence shown here is derived from an EMBL/GenBank/DDBJ whole genome shotgun (WGS) entry which is preliminary data.</text>
</comment>
<keyword evidence="5" id="KW-1185">Reference proteome</keyword>
<dbReference type="Pfam" id="PF03936">
    <property type="entry name" value="Terpene_synth_C"/>
    <property type="match status" value="3"/>
</dbReference>
<reference evidence="4 5" key="1">
    <citation type="journal article" date="2020" name="Mol. Plant">
        <title>The Chromosome-Based Rubber Tree Genome Provides New Insights into Spurge Genome Evolution and Rubber Biosynthesis.</title>
        <authorList>
            <person name="Liu J."/>
            <person name="Shi C."/>
            <person name="Shi C.C."/>
            <person name="Li W."/>
            <person name="Zhang Q.J."/>
            <person name="Zhang Y."/>
            <person name="Li K."/>
            <person name="Lu H.F."/>
            <person name="Shi C."/>
            <person name="Zhu S.T."/>
            <person name="Xiao Z.Y."/>
            <person name="Nan H."/>
            <person name="Yue Y."/>
            <person name="Zhu X.G."/>
            <person name="Wu Y."/>
            <person name="Hong X.N."/>
            <person name="Fan G.Y."/>
            <person name="Tong Y."/>
            <person name="Zhang D."/>
            <person name="Mao C.L."/>
            <person name="Liu Y.L."/>
            <person name="Hao S.J."/>
            <person name="Liu W.Q."/>
            <person name="Lv M.Q."/>
            <person name="Zhang H.B."/>
            <person name="Liu Y."/>
            <person name="Hu-Tang G.R."/>
            <person name="Wang J.P."/>
            <person name="Wang J.H."/>
            <person name="Sun Y.H."/>
            <person name="Ni S.B."/>
            <person name="Chen W.B."/>
            <person name="Zhang X.C."/>
            <person name="Jiao Y.N."/>
            <person name="Eichler E.E."/>
            <person name="Li G.H."/>
            <person name="Liu X."/>
            <person name="Gao L.Z."/>
        </authorList>
    </citation>
    <scope>NUCLEOTIDE SEQUENCE [LARGE SCALE GENOMIC DNA]</scope>
    <source>
        <strain evidence="5">cv. GT1</strain>
        <tissue evidence="4">Leaf</tissue>
    </source>
</reference>
<keyword evidence="2" id="KW-0460">Magnesium</keyword>
<dbReference type="EMBL" id="JAAGAX010000004">
    <property type="protein sequence ID" value="KAF2317055.1"/>
    <property type="molecule type" value="Genomic_DNA"/>
</dbReference>
<dbReference type="InterPro" id="IPR008949">
    <property type="entry name" value="Isoprenoid_synthase_dom_sf"/>
</dbReference>
<evidence type="ECO:0000313" key="4">
    <source>
        <dbReference type="EMBL" id="KAF2317055.1"/>
    </source>
</evidence>
<dbReference type="GO" id="GO:0000287">
    <property type="term" value="F:magnesium ion binding"/>
    <property type="evidence" value="ECO:0007669"/>
    <property type="project" value="InterPro"/>
</dbReference>
<evidence type="ECO:0000256" key="1">
    <source>
        <dbReference type="ARBA" id="ARBA00022723"/>
    </source>
</evidence>
<keyword evidence="1" id="KW-0479">Metal-binding</keyword>
<dbReference type="InterPro" id="IPR036514">
    <property type="entry name" value="SGNH_hydro_sf"/>
</dbReference>
<dbReference type="PANTHER" id="PTHR31225:SF9">
    <property type="entry name" value="TERPENE SYNTHASE 10"/>
    <property type="match status" value="1"/>
</dbReference>
<feature type="domain" description="Terpene synthase metal-binding" evidence="3">
    <location>
        <begin position="59"/>
        <end position="127"/>
    </location>
</feature>
<evidence type="ECO:0000256" key="2">
    <source>
        <dbReference type="ARBA" id="ARBA00022842"/>
    </source>
</evidence>
<gene>
    <name evidence="4" type="ORF">GH714_011316</name>
</gene>